<evidence type="ECO:0000259" key="1">
    <source>
        <dbReference type="Pfam" id="PF00149"/>
    </source>
</evidence>
<dbReference type="InterPro" id="IPR029052">
    <property type="entry name" value="Metallo-depent_PP-like"/>
</dbReference>
<keyword evidence="3" id="KW-1185">Reference proteome</keyword>
<comment type="caution">
    <text evidence="2">The sequence shown here is derived from an EMBL/GenBank/DDBJ whole genome shotgun (WGS) entry which is preliminary data.</text>
</comment>
<evidence type="ECO:0000313" key="2">
    <source>
        <dbReference type="EMBL" id="MCY1073229.1"/>
    </source>
</evidence>
<dbReference type="PANTHER" id="PTHR12849">
    <property type="entry name" value="RNA LARIAT DEBRANCHING ENZYME"/>
    <property type="match status" value="1"/>
</dbReference>
<dbReference type="Proteomes" id="UP001207654">
    <property type="component" value="Unassembled WGS sequence"/>
</dbReference>
<gene>
    <name evidence="2" type="ORF">OV287_01910</name>
</gene>
<dbReference type="PANTHER" id="PTHR12849:SF0">
    <property type="entry name" value="LARIAT DEBRANCHING ENZYME"/>
    <property type="match status" value="1"/>
</dbReference>
<dbReference type="Pfam" id="PF00149">
    <property type="entry name" value="Metallophos"/>
    <property type="match status" value="1"/>
</dbReference>
<proteinExistence type="predicted"/>
<organism evidence="2 3">
    <name type="scientific">Archangium lansingense</name>
    <dbReference type="NCBI Taxonomy" id="2995310"/>
    <lineage>
        <taxon>Bacteria</taxon>
        <taxon>Pseudomonadati</taxon>
        <taxon>Myxococcota</taxon>
        <taxon>Myxococcia</taxon>
        <taxon>Myxococcales</taxon>
        <taxon>Cystobacterineae</taxon>
        <taxon>Archangiaceae</taxon>
        <taxon>Archangium</taxon>
    </lineage>
</organism>
<evidence type="ECO:0000313" key="3">
    <source>
        <dbReference type="Proteomes" id="UP001207654"/>
    </source>
</evidence>
<dbReference type="SUPFAM" id="SSF56300">
    <property type="entry name" value="Metallo-dependent phosphatases"/>
    <property type="match status" value="1"/>
</dbReference>
<dbReference type="RefSeq" id="WP_267532244.1">
    <property type="nucleotide sequence ID" value="NZ_JAPNKA010000001.1"/>
</dbReference>
<dbReference type="Gene3D" id="3.60.21.10">
    <property type="match status" value="1"/>
</dbReference>
<protein>
    <submittedName>
        <fullName evidence="2">Metallophosphoesterase</fullName>
    </submittedName>
</protein>
<name>A0ABT3ZUZ9_9BACT</name>
<accession>A0ABT3ZUZ9</accession>
<dbReference type="InterPro" id="IPR004843">
    <property type="entry name" value="Calcineurin-like_PHP"/>
</dbReference>
<feature type="domain" description="Calcineurin-like phosphoesterase" evidence="1">
    <location>
        <begin position="10"/>
        <end position="232"/>
    </location>
</feature>
<dbReference type="EMBL" id="JAPNKA010000001">
    <property type="protein sequence ID" value="MCY1073229.1"/>
    <property type="molecule type" value="Genomic_DNA"/>
</dbReference>
<sequence>MDSRPEDFCFAAVGDVHGHMHRMVRCVQDKAAKARRVPAFVLQVGDFEPHRHEADLATMSAPAKYRHLGDFPAYHAGRARFPWPVHFIGGNHEPYGFLEQQPDGFELVSQCHYLGRVGVIELHGLRVVGLSGIHREERFQTPRPSVSLLGRVSPKDFISFTEQDVEQALALERADVLLLHDWPSGIIDPADAGDFEHQRRSPSHEAVGNAYARLLVDALRPRLVLCGHLHKPYRGYVRHPTGELTTVCCLDEVAQGPDSVALFQVTQAGIRELTG</sequence>
<reference evidence="2 3" key="1">
    <citation type="submission" date="2022-11" db="EMBL/GenBank/DDBJ databases">
        <title>Minimal conservation of predation-associated metabolite biosynthetic gene clusters underscores biosynthetic potential of Myxococcota including descriptions for ten novel species: Archangium lansinium sp. nov., Myxococcus landrumus sp. nov., Nannocystis bai.</title>
        <authorList>
            <person name="Ahearne A."/>
            <person name="Stevens C."/>
            <person name="Phillips K."/>
        </authorList>
    </citation>
    <scope>NUCLEOTIDE SEQUENCE [LARGE SCALE GENOMIC DNA]</scope>
    <source>
        <strain evidence="2 3">MIWBW</strain>
    </source>
</reference>